<reference evidence="5" key="1">
    <citation type="submission" date="2019-09" db="EMBL/GenBank/DDBJ databases">
        <title>Draft genome information of white flower Hibiscus syriacus.</title>
        <authorList>
            <person name="Kim Y.-M."/>
        </authorList>
    </citation>
    <scope>NUCLEOTIDE SEQUENCE [LARGE SCALE GENOMIC DNA]</scope>
    <source>
        <strain evidence="5">YM2019G1</strain>
    </source>
</reference>
<dbReference type="Gene3D" id="3.30.70.330">
    <property type="match status" value="2"/>
</dbReference>
<dbReference type="FunFam" id="3.30.70.330:FF:000102">
    <property type="entry name" value="Heterogeneous nuclear ribonucleoprotein 1"/>
    <property type="match status" value="1"/>
</dbReference>
<dbReference type="PANTHER" id="PTHR48032">
    <property type="entry name" value="RNA-BINDING PROTEIN MUSASHI HOMOLOG RBP6"/>
    <property type="match status" value="1"/>
</dbReference>
<dbReference type="GO" id="GO:0003729">
    <property type="term" value="F:mRNA binding"/>
    <property type="evidence" value="ECO:0007669"/>
    <property type="project" value="TreeGrafter"/>
</dbReference>
<dbReference type="EMBL" id="VEPZ02001387">
    <property type="protein sequence ID" value="KAE8676324.1"/>
    <property type="molecule type" value="Genomic_DNA"/>
</dbReference>
<sequence length="429" mass="45484">MSGNGKLFIGGISWDTNEERLKEYFSSFGEVVEAVIMKDRTTGHARGFGFIVFSDPAVAERVILEKHNIDGRMVEAKKAVPRDDQNIISRSTSSIHGSPGPGRTRKIFVGGLASTVTESDFKKYFDQFGNITDVVVMYDHNTQRPRGFGFITYDSEEAVVKVLLKNFHELNGKMVEVKRAVPKELSPSPHHSPLGGYNNGLNRVNNFLNGYTQGYTPSNVGGYGLRMDGRFSPVEGGRSGLPPFGSGYGMGMNFEPGLNPSFANSANFSGNMNYGRGFSPYYVGNANRFGSPIGFDGTTGGNTSFFSSVTRNLWGNGGLNYNTNAPSSGAYMGSGSGGMGGNSFGISGINWGSSAISNQVGGNNVSSNSVNFAYGSGDNSFGLGTAGYGRNSMTNVAPTSSYPASNGGYDGAFADFYGGASVYGDTTGR</sequence>
<organism evidence="5 6">
    <name type="scientific">Hibiscus syriacus</name>
    <name type="common">Rose of Sharon</name>
    <dbReference type="NCBI Taxonomy" id="106335"/>
    <lineage>
        <taxon>Eukaryota</taxon>
        <taxon>Viridiplantae</taxon>
        <taxon>Streptophyta</taxon>
        <taxon>Embryophyta</taxon>
        <taxon>Tracheophyta</taxon>
        <taxon>Spermatophyta</taxon>
        <taxon>Magnoliopsida</taxon>
        <taxon>eudicotyledons</taxon>
        <taxon>Gunneridae</taxon>
        <taxon>Pentapetalae</taxon>
        <taxon>rosids</taxon>
        <taxon>malvids</taxon>
        <taxon>Malvales</taxon>
        <taxon>Malvaceae</taxon>
        <taxon>Malvoideae</taxon>
        <taxon>Hibiscus</taxon>
    </lineage>
</organism>
<dbReference type="GO" id="GO:1990904">
    <property type="term" value="C:ribonucleoprotein complex"/>
    <property type="evidence" value="ECO:0007669"/>
    <property type="project" value="UniProtKB-KW"/>
</dbReference>
<comment type="caution">
    <text evidence="5">The sequence shown here is derived from an EMBL/GenBank/DDBJ whole genome shotgun (WGS) entry which is preliminary data.</text>
</comment>
<dbReference type="GO" id="GO:0006417">
    <property type="term" value="P:regulation of translation"/>
    <property type="evidence" value="ECO:0007669"/>
    <property type="project" value="TreeGrafter"/>
</dbReference>
<evidence type="ECO:0000256" key="3">
    <source>
        <dbReference type="PROSITE-ProRule" id="PRU00176"/>
    </source>
</evidence>
<keyword evidence="5" id="KW-0687">Ribonucleoprotein</keyword>
<accession>A0A6A2YJD6</accession>
<evidence type="ECO:0000259" key="4">
    <source>
        <dbReference type="PROSITE" id="PS50102"/>
    </source>
</evidence>
<dbReference type="PANTHER" id="PTHR48032:SF16">
    <property type="entry name" value="RNA-BINDING (RRM_RBD_RNP MOTIFS) FAMILY PROTEIN"/>
    <property type="match status" value="1"/>
</dbReference>
<keyword evidence="6" id="KW-1185">Reference proteome</keyword>
<feature type="domain" description="RRM" evidence="4">
    <location>
        <begin position="5"/>
        <end position="81"/>
    </location>
</feature>
<dbReference type="Pfam" id="PF00076">
    <property type="entry name" value="RRM_1"/>
    <property type="match status" value="2"/>
</dbReference>
<evidence type="ECO:0000313" key="5">
    <source>
        <dbReference type="EMBL" id="KAE8676324.1"/>
    </source>
</evidence>
<dbReference type="PROSITE" id="PS50102">
    <property type="entry name" value="RRM"/>
    <property type="match status" value="2"/>
</dbReference>
<dbReference type="InterPro" id="IPR035979">
    <property type="entry name" value="RBD_domain_sf"/>
</dbReference>
<dbReference type="SMART" id="SM00360">
    <property type="entry name" value="RRM"/>
    <property type="match status" value="2"/>
</dbReference>
<keyword evidence="2 3" id="KW-0694">RNA-binding</keyword>
<dbReference type="InterPro" id="IPR000504">
    <property type="entry name" value="RRM_dom"/>
</dbReference>
<proteinExistence type="predicted"/>
<name>A0A6A2YJD6_HIBSY</name>
<dbReference type="OrthoDB" id="1875751at2759"/>
<gene>
    <name evidence="5" type="ORF">F3Y22_tig00111621pilonHSYRG00536</name>
</gene>
<dbReference type="FunFam" id="3.30.70.330:FF:000051">
    <property type="entry name" value="Heterogeneous nuclear ribonucleoprotein 1"/>
    <property type="match status" value="1"/>
</dbReference>
<feature type="domain" description="RRM" evidence="4">
    <location>
        <begin position="105"/>
        <end position="182"/>
    </location>
</feature>
<dbReference type="CDD" id="cd12325">
    <property type="entry name" value="RRM1_hnRNPA_hnRNPD_like"/>
    <property type="match status" value="1"/>
</dbReference>
<keyword evidence="1" id="KW-0677">Repeat</keyword>
<dbReference type="SUPFAM" id="SSF54928">
    <property type="entry name" value="RNA-binding domain, RBD"/>
    <property type="match status" value="2"/>
</dbReference>
<dbReference type="AlphaFoldDB" id="A0A6A2YJD6"/>
<evidence type="ECO:0000256" key="2">
    <source>
        <dbReference type="ARBA" id="ARBA00022884"/>
    </source>
</evidence>
<evidence type="ECO:0000256" key="1">
    <source>
        <dbReference type="ARBA" id="ARBA00022737"/>
    </source>
</evidence>
<evidence type="ECO:0000313" key="6">
    <source>
        <dbReference type="Proteomes" id="UP000436088"/>
    </source>
</evidence>
<dbReference type="Proteomes" id="UP000436088">
    <property type="component" value="Unassembled WGS sequence"/>
</dbReference>
<protein>
    <submittedName>
        <fullName evidence="5">Heteroproteinous nuclear ribonucleoprotein 1</fullName>
    </submittedName>
</protein>
<dbReference type="InterPro" id="IPR012677">
    <property type="entry name" value="Nucleotide-bd_a/b_plait_sf"/>
</dbReference>
<dbReference type="CDD" id="cd12330">
    <property type="entry name" value="RRM2_Hrp1p"/>
    <property type="match status" value="1"/>
</dbReference>